<dbReference type="GO" id="GO:0005506">
    <property type="term" value="F:iron ion binding"/>
    <property type="evidence" value="ECO:0007669"/>
    <property type="project" value="InterPro"/>
</dbReference>
<dbReference type="InterPro" id="IPR036396">
    <property type="entry name" value="Cyt_P450_sf"/>
</dbReference>
<comment type="similarity">
    <text evidence="3 10">Belongs to the cytochrome P450 family.</text>
</comment>
<evidence type="ECO:0000256" key="3">
    <source>
        <dbReference type="ARBA" id="ARBA00010617"/>
    </source>
</evidence>
<dbReference type="GO" id="GO:0020037">
    <property type="term" value="F:heme binding"/>
    <property type="evidence" value="ECO:0007669"/>
    <property type="project" value="InterPro"/>
</dbReference>
<dbReference type="InterPro" id="IPR001128">
    <property type="entry name" value="Cyt_P450"/>
</dbReference>
<evidence type="ECO:0000313" key="12">
    <source>
        <dbReference type="EMBL" id="KAB5596050.1"/>
    </source>
</evidence>
<protein>
    <recommendedName>
        <fullName evidence="14">Cytochrome P450 family protein</fullName>
    </recommendedName>
</protein>
<evidence type="ECO:0000256" key="11">
    <source>
        <dbReference type="SAM" id="Phobius"/>
    </source>
</evidence>
<keyword evidence="11" id="KW-0812">Transmembrane</keyword>
<dbReference type="InterPro" id="IPR017972">
    <property type="entry name" value="Cyt_P450_CS"/>
</dbReference>
<keyword evidence="4 9" id="KW-0349">Heme</keyword>
<reference evidence="12 13" key="1">
    <citation type="journal article" date="2019" name="Fungal Biol. Biotechnol.">
        <title>Draft genome sequence of fastidious pathogen Ceratobasidium theobromae, which causes vascular-streak dieback in Theobroma cacao.</title>
        <authorList>
            <person name="Ali S.S."/>
            <person name="Asman A."/>
            <person name="Shao J."/>
            <person name="Firmansyah A.P."/>
            <person name="Susilo A.W."/>
            <person name="Rosmana A."/>
            <person name="McMahon P."/>
            <person name="Junaid M."/>
            <person name="Guest D."/>
            <person name="Kheng T.Y."/>
            <person name="Meinhardt L.W."/>
            <person name="Bailey B.A."/>
        </authorList>
    </citation>
    <scope>NUCLEOTIDE SEQUENCE [LARGE SCALE GENOMIC DNA]</scope>
    <source>
        <strain evidence="12 13">CT2</strain>
    </source>
</reference>
<dbReference type="AlphaFoldDB" id="A0A5N5QWC4"/>
<evidence type="ECO:0000256" key="4">
    <source>
        <dbReference type="ARBA" id="ARBA00022617"/>
    </source>
</evidence>
<evidence type="ECO:0000313" key="13">
    <source>
        <dbReference type="Proteomes" id="UP000383932"/>
    </source>
</evidence>
<keyword evidence="5 9" id="KW-0479">Metal-binding</keyword>
<dbReference type="PRINTS" id="PR00385">
    <property type="entry name" value="P450"/>
</dbReference>
<dbReference type="SUPFAM" id="SSF48264">
    <property type="entry name" value="Cytochrome P450"/>
    <property type="match status" value="1"/>
</dbReference>
<dbReference type="Proteomes" id="UP000383932">
    <property type="component" value="Unassembled WGS sequence"/>
</dbReference>
<keyword evidence="7 9" id="KW-0408">Iron</keyword>
<keyword evidence="8 10" id="KW-0503">Monooxygenase</keyword>
<proteinExistence type="inferred from homology"/>
<evidence type="ECO:0000256" key="7">
    <source>
        <dbReference type="ARBA" id="ARBA00023004"/>
    </source>
</evidence>
<accession>A0A5N5QWC4</accession>
<sequence length="498" mass="56282">MSTLLSSFWYTFWGIILLTALAVCYFVNILLILPVFDPMRKLPGPNYKSLFESHIGLVMNANATPHTCDKLVKAHGKTMSICGMGSWDLRLYTLDQRALTYVLNNSGKYQKPWQSQRVIGNLIGYGMLATEGATHRTQKKVITPAFSPANLREFVPIFFDKAKELQTRWDDTIRSHHAKDTDIDVYHWMARATFDIIGLAGFDYSFNALQNEENPVYMAYKRMFGMTLDLERTRSLISMLISPDEATKAVTECHKIIYAKARELVETKREAILREIENESKEEPAKDLLSRLLRSNLSTTLPDNQRLTDDSLMDNINTMLFAGSDTTSLALAWTLSLLASHPDQQTALREELVAFQHSVPDPSDASIFSSLDELPKLNNIIRESLRLIPPVHSSLRVAMEDDIIPTAEPVRLRDGSLTTDGVRIRKGTFVHLALEGMNMVRDVWGEDAPEFRPARWDKLPEAVKLNPGIYGTMMTFSHGPRACIGVRFSGRSHVILET</sequence>
<dbReference type="PANTHER" id="PTHR24305">
    <property type="entry name" value="CYTOCHROME P450"/>
    <property type="match status" value="1"/>
</dbReference>
<keyword evidence="6 10" id="KW-0560">Oxidoreductase</keyword>
<dbReference type="PANTHER" id="PTHR24305:SF166">
    <property type="entry name" value="CYTOCHROME P450 12A4, MITOCHONDRIAL-RELATED"/>
    <property type="match status" value="1"/>
</dbReference>
<dbReference type="GO" id="GO:0004497">
    <property type="term" value="F:monooxygenase activity"/>
    <property type="evidence" value="ECO:0007669"/>
    <property type="project" value="UniProtKB-KW"/>
</dbReference>
<gene>
    <name evidence="12" type="ORF">CTheo_567</name>
</gene>
<dbReference type="Gene3D" id="1.10.630.10">
    <property type="entry name" value="Cytochrome P450"/>
    <property type="match status" value="1"/>
</dbReference>
<keyword evidence="13" id="KW-1185">Reference proteome</keyword>
<comment type="caution">
    <text evidence="12">The sequence shown here is derived from an EMBL/GenBank/DDBJ whole genome shotgun (WGS) entry which is preliminary data.</text>
</comment>
<dbReference type="PRINTS" id="PR00463">
    <property type="entry name" value="EP450I"/>
</dbReference>
<keyword evidence="11" id="KW-1133">Transmembrane helix</keyword>
<feature type="transmembrane region" description="Helical" evidence="11">
    <location>
        <begin position="12"/>
        <end position="36"/>
    </location>
</feature>
<dbReference type="PROSITE" id="PS00086">
    <property type="entry name" value="CYTOCHROME_P450"/>
    <property type="match status" value="1"/>
</dbReference>
<organism evidence="12 13">
    <name type="scientific">Ceratobasidium theobromae</name>
    <dbReference type="NCBI Taxonomy" id="1582974"/>
    <lineage>
        <taxon>Eukaryota</taxon>
        <taxon>Fungi</taxon>
        <taxon>Dikarya</taxon>
        <taxon>Basidiomycota</taxon>
        <taxon>Agaricomycotina</taxon>
        <taxon>Agaricomycetes</taxon>
        <taxon>Cantharellales</taxon>
        <taxon>Ceratobasidiaceae</taxon>
        <taxon>Ceratobasidium</taxon>
    </lineage>
</organism>
<name>A0A5N5QWC4_9AGAM</name>
<evidence type="ECO:0008006" key="14">
    <source>
        <dbReference type="Google" id="ProtNLM"/>
    </source>
</evidence>
<dbReference type="InterPro" id="IPR050121">
    <property type="entry name" value="Cytochrome_P450_monoxygenase"/>
</dbReference>
<keyword evidence="11" id="KW-0472">Membrane</keyword>
<comment type="cofactor">
    <cofactor evidence="1 9">
        <name>heme</name>
        <dbReference type="ChEBI" id="CHEBI:30413"/>
    </cofactor>
</comment>
<evidence type="ECO:0000256" key="10">
    <source>
        <dbReference type="RuleBase" id="RU000461"/>
    </source>
</evidence>
<dbReference type="Pfam" id="PF00067">
    <property type="entry name" value="p450"/>
    <property type="match status" value="1"/>
</dbReference>
<evidence type="ECO:0000256" key="2">
    <source>
        <dbReference type="ARBA" id="ARBA00005179"/>
    </source>
</evidence>
<dbReference type="GO" id="GO:0016705">
    <property type="term" value="F:oxidoreductase activity, acting on paired donors, with incorporation or reduction of molecular oxygen"/>
    <property type="evidence" value="ECO:0007669"/>
    <property type="project" value="InterPro"/>
</dbReference>
<evidence type="ECO:0000256" key="8">
    <source>
        <dbReference type="ARBA" id="ARBA00023033"/>
    </source>
</evidence>
<evidence type="ECO:0000256" key="9">
    <source>
        <dbReference type="PIRSR" id="PIRSR602401-1"/>
    </source>
</evidence>
<dbReference type="InterPro" id="IPR002401">
    <property type="entry name" value="Cyt_P450_E_grp-I"/>
</dbReference>
<evidence type="ECO:0000256" key="1">
    <source>
        <dbReference type="ARBA" id="ARBA00001971"/>
    </source>
</evidence>
<dbReference type="EMBL" id="SSOP01000004">
    <property type="protein sequence ID" value="KAB5596050.1"/>
    <property type="molecule type" value="Genomic_DNA"/>
</dbReference>
<feature type="binding site" description="axial binding residue" evidence="9">
    <location>
        <position position="483"/>
    </location>
    <ligand>
        <name>heme</name>
        <dbReference type="ChEBI" id="CHEBI:30413"/>
    </ligand>
    <ligandPart>
        <name>Fe</name>
        <dbReference type="ChEBI" id="CHEBI:18248"/>
    </ligandPart>
</feature>
<evidence type="ECO:0000256" key="5">
    <source>
        <dbReference type="ARBA" id="ARBA00022723"/>
    </source>
</evidence>
<dbReference type="OrthoDB" id="1470350at2759"/>
<comment type="pathway">
    <text evidence="2">Secondary metabolite biosynthesis.</text>
</comment>
<evidence type="ECO:0000256" key="6">
    <source>
        <dbReference type="ARBA" id="ARBA00023002"/>
    </source>
</evidence>